<dbReference type="GO" id="GO:0000976">
    <property type="term" value="F:transcription cis-regulatory region binding"/>
    <property type="evidence" value="ECO:0007669"/>
    <property type="project" value="TreeGrafter"/>
</dbReference>
<dbReference type="PANTHER" id="PTHR30055">
    <property type="entry name" value="HTH-TYPE TRANSCRIPTIONAL REGULATOR RUTR"/>
    <property type="match status" value="1"/>
</dbReference>
<dbReference type="SUPFAM" id="SSF46689">
    <property type="entry name" value="Homeodomain-like"/>
    <property type="match status" value="1"/>
</dbReference>
<dbReference type="InterPro" id="IPR009057">
    <property type="entry name" value="Homeodomain-like_sf"/>
</dbReference>
<sequence length="234" mass="25427">MTRSQPSRLKPRKQPSQARSKVTVEAVFEASIQVLLHGGARGLTTGRVAERAGVSIGTLYQYFPGKEALLYALVSRHLDKANTAVETACQQHRGKPLADCSNAFVKAYLDAKIGHPEASRALYYASADLDLKDLADAMMRRLHQAACELLGSAENTRFDDLEPVVFSWVAVVVGGTRQVFEGDQIAARLPVFREQLARLSLAYLQASASACQSPLTPAAVKTPRSRKPIPKALP</sequence>
<keyword evidence="1 2" id="KW-0238">DNA-binding</keyword>
<evidence type="ECO:0000313" key="6">
    <source>
        <dbReference type="EMBL" id="OAD40567.1"/>
    </source>
</evidence>
<dbReference type="AlphaFoldDB" id="A0A162SUY0"/>
<protein>
    <recommendedName>
        <fullName evidence="4">HTH tetR-type domain-containing protein</fullName>
    </recommendedName>
</protein>
<organism evidence="5 8">
    <name type="scientific">Hydrogenophaga crassostreae</name>
    <dbReference type="NCBI Taxonomy" id="1763535"/>
    <lineage>
        <taxon>Bacteria</taxon>
        <taxon>Pseudomonadati</taxon>
        <taxon>Pseudomonadota</taxon>
        <taxon>Betaproteobacteria</taxon>
        <taxon>Burkholderiales</taxon>
        <taxon>Comamonadaceae</taxon>
        <taxon>Hydrogenophaga</taxon>
    </lineage>
</organism>
<dbReference type="Proteomes" id="UP000185680">
    <property type="component" value="Chromosome"/>
</dbReference>
<dbReference type="InterPro" id="IPR001647">
    <property type="entry name" value="HTH_TetR"/>
</dbReference>
<reference evidence="5 8" key="2">
    <citation type="submission" date="2016-10" db="EMBL/GenBank/DDBJ databases">
        <title>Hydorgenophaga sp. LPB0072 isolated from gastropod.</title>
        <authorList>
            <person name="Kim E."/>
            <person name="Yi H."/>
        </authorList>
    </citation>
    <scope>NUCLEOTIDE SEQUENCE [LARGE SCALE GENOMIC DNA]</scope>
    <source>
        <strain evidence="5 8">LPB0072</strain>
    </source>
</reference>
<dbReference type="InterPro" id="IPR041669">
    <property type="entry name" value="TetR_C_15"/>
</dbReference>
<dbReference type="RefSeq" id="WP_066093391.1">
    <property type="nucleotide sequence ID" value="NZ_CP017476.1"/>
</dbReference>
<name>A0A162SUY0_9BURK</name>
<dbReference type="KEGG" id="hyl:LPB072_07415"/>
<dbReference type="OrthoDB" id="9816320at2"/>
<accession>A0A162SUY0</accession>
<dbReference type="Gene3D" id="1.10.357.10">
    <property type="entry name" value="Tetracycline Repressor, domain 2"/>
    <property type="match status" value="1"/>
</dbReference>
<feature type="region of interest" description="Disordered" evidence="3">
    <location>
        <begin position="1"/>
        <end position="20"/>
    </location>
</feature>
<dbReference type="Proteomes" id="UP000185657">
    <property type="component" value="Unassembled WGS sequence"/>
</dbReference>
<feature type="DNA-binding region" description="H-T-H motif" evidence="2">
    <location>
        <begin position="44"/>
        <end position="63"/>
    </location>
</feature>
<evidence type="ECO:0000259" key="4">
    <source>
        <dbReference type="PROSITE" id="PS50977"/>
    </source>
</evidence>
<dbReference type="Pfam" id="PF17918">
    <property type="entry name" value="TetR_C_15"/>
    <property type="match status" value="1"/>
</dbReference>
<dbReference type="PROSITE" id="PS50977">
    <property type="entry name" value="HTH_TETR_2"/>
    <property type="match status" value="1"/>
</dbReference>
<proteinExistence type="predicted"/>
<dbReference type="PANTHER" id="PTHR30055:SF201">
    <property type="entry name" value="TRANSCRIPTIONAL REGULATORY PROTEIN"/>
    <property type="match status" value="1"/>
</dbReference>
<evidence type="ECO:0000313" key="8">
    <source>
        <dbReference type="Proteomes" id="UP000185680"/>
    </source>
</evidence>
<feature type="domain" description="HTH tetR-type" evidence="4">
    <location>
        <begin position="21"/>
        <end position="81"/>
    </location>
</feature>
<dbReference type="STRING" id="1763535.LPB072_07415"/>
<dbReference type="PRINTS" id="PR00455">
    <property type="entry name" value="HTHTETR"/>
</dbReference>
<evidence type="ECO:0000256" key="3">
    <source>
        <dbReference type="SAM" id="MobiDB-lite"/>
    </source>
</evidence>
<reference evidence="6 7" key="1">
    <citation type="submission" date="2016-02" db="EMBL/GenBank/DDBJ databases">
        <title>Draft genome sequence of Hydrogenophaga sp. LPB0072.</title>
        <authorList>
            <person name="Shin S.-K."/>
            <person name="Yi H."/>
        </authorList>
    </citation>
    <scope>NUCLEOTIDE SEQUENCE [LARGE SCALE GENOMIC DNA]</scope>
    <source>
        <strain evidence="6 7">LPB0072</strain>
    </source>
</reference>
<dbReference type="EMBL" id="CP017476">
    <property type="protein sequence ID" value="AOW12695.1"/>
    <property type="molecule type" value="Genomic_DNA"/>
</dbReference>
<keyword evidence="7" id="KW-1185">Reference proteome</keyword>
<dbReference type="EMBL" id="LVWD01000030">
    <property type="protein sequence ID" value="OAD40567.1"/>
    <property type="molecule type" value="Genomic_DNA"/>
</dbReference>
<evidence type="ECO:0000313" key="7">
    <source>
        <dbReference type="Proteomes" id="UP000185657"/>
    </source>
</evidence>
<evidence type="ECO:0000256" key="1">
    <source>
        <dbReference type="ARBA" id="ARBA00023125"/>
    </source>
</evidence>
<evidence type="ECO:0000256" key="2">
    <source>
        <dbReference type="PROSITE-ProRule" id="PRU00335"/>
    </source>
</evidence>
<gene>
    <name evidence="5" type="ORF">LPB072_07415</name>
    <name evidence="6" type="ORF">LPB72_16895</name>
</gene>
<dbReference type="GO" id="GO:0003700">
    <property type="term" value="F:DNA-binding transcription factor activity"/>
    <property type="evidence" value="ECO:0007669"/>
    <property type="project" value="TreeGrafter"/>
</dbReference>
<dbReference type="Pfam" id="PF00440">
    <property type="entry name" value="TetR_N"/>
    <property type="match status" value="1"/>
</dbReference>
<evidence type="ECO:0000313" key="5">
    <source>
        <dbReference type="EMBL" id="AOW12695.1"/>
    </source>
</evidence>
<dbReference type="InterPro" id="IPR050109">
    <property type="entry name" value="HTH-type_TetR-like_transc_reg"/>
</dbReference>